<dbReference type="RefSeq" id="WP_106009916.1">
    <property type="nucleotide sequence ID" value="NZ_PVXP01000034.1"/>
</dbReference>
<protein>
    <recommendedName>
        <fullName evidence="3">Transglycosylase</fullName>
    </recommendedName>
</protein>
<comment type="caution">
    <text evidence="1">The sequence shown here is derived from an EMBL/GenBank/DDBJ whole genome shotgun (WGS) entry which is preliminary data.</text>
</comment>
<dbReference type="EMBL" id="PVXP01000034">
    <property type="protein sequence ID" value="PRR84753.1"/>
    <property type="molecule type" value="Genomic_DNA"/>
</dbReference>
<organism evidence="1 2">
    <name type="scientific">Clostridium luticellarii</name>
    <dbReference type="NCBI Taxonomy" id="1691940"/>
    <lineage>
        <taxon>Bacteria</taxon>
        <taxon>Bacillati</taxon>
        <taxon>Bacillota</taxon>
        <taxon>Clostridia</taxon>
        <taxon>Eubacteriales</taxon>
        <taxon>Clostridiaceae</taxon>
        <taxon>Clostridium</taxon>
    </lineage>
</organism>
<dbReference type="Proteomes" id="UP000237798">
    <property type="component" value="Unassembled WGS sequence"/>
</dbReference>
<gene>
    <name evidence="1" type="ORF">CLLU_22920</name>
</gene>
<accession>A0A2T0BLP1</accession>
<sequence>MLIKHAVCDKCYEHFSVKKLESAVMEDDISVEKNYFVCPSCGKEYVVNYADTEFRQNINRIIAIGDKIAQLRAVIKGKKKVSGEEYVKRYNEFNSLLTEQRKLIDRNKAISQKYKEKYKEEK</sequence>
<dbReference type="AlphaFoldDB" id="A0A2T0BLP1"/>
<reference evidence="1 2" key="1">
    <citation type="submission" date="2018-03" db="EMBL/GenBank/DDBJ databases">
        <title>Genome sequence of Clostridium luticellarii DSM 29923.</title>
        <authorList>
            <person name="Poehlein A."/>
            <person name="Daniel R."/>
        </authorList>
    </citation>
    <scope>NUCLEOTIDE SEQUENCE [LARGE SCALE GENOMIC DNA]</scope>
    <source>
        <strain evidence="1 2">DSM 29923</strain>
    </source>
</reference>
<keyword evidence="2" id="KW-1185">Reference proteome</keyword>
<dbReference type="OrthoDB" id="1918216at2"/>
<evidence type="ECO:0000313" key="1">
    <source>
        <dbReference type="EMBL" id="PRR84753.1"/>
    </source>
</evidence>
<evidence type="ECO:0000313" key="2">
    <source>
        <dbReference type="Proteomes" id="UP000237798"/>
    </source>
</evidence>
<name>A0A2T0BLP1_9CLOT</name>
<proteinExistence type="predicted"/>
<evidence type="ECO:0008006" key="3">
    <source>
        <dbReference type="Google" id="ProtNLM"/>
    </source>
</evidence>